<proteinExistence type="predicted"/>
<dbReference type="AlphaFoldDB" id="A0A5J4QJR5"/>
<evidence type="ECO:0000313" key="1">
    <source>
        <dbReference type="EMBL" id="KAA6320773.1"/>
    </source>
</evidence>
<organism evidence="1">
    <name type="scientific">termite gut metagenome</name>
    <dbReference type="NCBI Taxonomy" id="433724"/>
    <lineage>
        <taxon>unclassified sequences</taxon>
        <taxon>metagenomes</taxon>
        <taxon>organismal metagenomes</taxon>
    </lineage>
</organism>
<protein>
    <submittedName>
        <fullName evidence="1">Uncharacterized protein</fullName>
    </submittedName>
</protein>
<gene>
    <name evidence="1" type="ORF">EZS27_029496</name>
</gene>
<sequence length="147" mass="16853">MSGIRKNKQPSIIKEALINKKKITEADTSNFKVSFQYLDTTQKFGSSFKDWQSCGLLSKMLETIAGYCRDSLFTQVDGDKFAIYGNYPPREKTCFEYPLHVPEDANWSRIHVNGPAVIVGHIINDTFYIVFLDKTHKFYLTKKVTGK</sequence>
<dbReference type="EMBL" id="SNRY01003491">
    <property type="protein sequence ID" value="KAA6320773.1"/>
    <property type="molecule type" value="Genomic_DNA"/>
</dbReference>
<reference evidence="1" key="1">
    <citation type="submission" date="2019-03" db="EMBL/GenBank/DDBJ databases">
        <title>Single cell metagenomics reveals metabolic interactions within the superorganism composed of flagellate Streblomastix strix and complex community of Bacteroidetes bacteria on its surface.</title>
        <authorList>
            <person name="Treitli S.C."/>
            <person name="Kolisko M."/>
            <person name="Husnik F."/>
            <person name="Keeling P."/>
            <person name="Hampl V."/>
        </authorList>
    </citation>
    <scope>NUCLEOTIDE SEQUENCE</scope>
    <source>
        <strain evidence="1">STM</strain>
    </source>
</reference>
<accession>A0A5J4QJR5</accession>
<comment type="caution">
    <text evidence="1">The sequence shown here is derived from an EMBL/GenBank/DDBJ whole genome shotgun (WGS) entry which is preliminary data.</text>
</comment>
<name>A0A5J4QJR5_9ZZZZ</name>